<keyword evidence="3" id="KW-0804">Transcription</keyword>
<sequence>MLRLNKNGGYMMTYKVESLYSPVYELLLSLSLYKRQTHLKYLEVGTKWKEDVENKISDELLRKIQAKNNLAFEDLSVLLIISCPVKKDIQSFINWLRELSPGEIYELLTPYLDESMNISGNLSLQRSEYIELLQGWNEQYFQKMDLSFLPALEKEAKLVEKRIKKDKAEKVINSTSRFIVESEAIKKVYLIPASHIQPISLVDQFKDTLVITYPITKENHFNEVLKLTKAMSDERRLKILRFISSQSCTFTDIVKELDMAKGNIHHHLSILRSARLLDIHLKEDNHTFYYQTHKGITNNLKGNLDLLLQ</sequence>
<evidence type="ECO:0000259" key="4">
    <source>
        <dbReference type="PROSITE" id="PS50987"/>
    </source>
</evidence>
<dbReference type="HOGENOM" id="CLU_077394_0_0_9"/>
<dbReference type="EMBL" id="HE717023">
    <property type="protein sequence ID" value="CCG46656.1"/>
    <property type="molecule type" value="Genomic_DNA"/>
</dbReference>
<dbReference type="InterPro" id="IPR036388">
    <property type="entry name" value="WH-like_DNA-bd_sf"/>
</dbReference>
<feature type="domain" description="HTH arsR-type" evidence="4">
    <location>
        <begin position="216"/>
        <end position="309"/>
    </location>
</feature>
<dbReference type="KEGG" id="hhd:HBHAL_4315"/>
<dbReference type="GO" id="GO:0003700">
    <property type="term" value="F:DNA-binding transcription factor activity"/>
    <property type="evidence" value="ECO:0007669"/>
    <property type="project" value="InterPro"/>
</dbReference>
<dbReference type="InterPro" id="IPR011991">
    <property type="entry name" value="ArsR-like_HTH"/>
</dbReference>
<dbReference type="GO" id="GO:0003677">
    <property type="term" value="F:DNA binding"/>
    <property type="evidence" value="ECO:0007669"/>
    <property type="project" value="UniProtKB-KW"/>
</dbReference>
<dbReference type="PANTHER" id="PTHR43132:SF2">
    <property type="entry name" value="ARSENICAL RESISTANCE OPERON REPRESSOR ARSR-RELATED"/>
    <property type="match status" value="1"/>
</dbReference>
<dbReference type="Gene3D" id="1.10.10.10">
    <property type="entry name" value="Winged helix-like DNA-binding domain superfamily/Winged helix DNA-binding domain"/>
    <property type="match status" value="1"/>
</dbReference>
<protein>
    <submittedName>
        <fullName evidence="5">ArsR family transcription regulator</fullName>
    </submittedName>
</protein>
<dbReference type="SMART" id="SM00418">
    <property type="entry name" value="HTH_ARSR"/>
    <property type="match status" value="1"/>
</dbReference>
<evidence type="ECO:0000256" key="1">
    <source>
        <dbReference type="ARBA" id="ARBA00023015"/>
    </source>
</evidence>
<dbReference type="Proteomes" id="UP000007397">
    <property type="component" value="Chromosome"/>
</dbReference>
<dbReference type="AlphaFoldDB" id="I0JR86"/>
<dbReference type="Pfam" id="PF01022">
    <property type="entry name" value="HTH_5"/>
    <property type="match status" value="1"/>
</dbReference>
<evidence type="ECO:0000256" key="2">
    <source>
        <dbReference type="ARBA" id="ARBA00023125"/>
    </source>
</evidence>
<dbReference type="CDD" id="cd00090">
    <property type="entry name" value="HTH_ARSR"/>
    <property type="match status" value="1"/>
</dbReference>
<evidence type="ECO:0000256" key="3">
    <source>
        <dbReference type="ARBA" id="ARBA00023163"/>
    </source>
</evidence>
<dbReference type="PANTHER" id="PTHR43132">
    <property type="entry name" value="ARSENICAL RESISTANCE OPERON REPRESSOR ARSR-RELATED"/>
    <property type="match status" value="1"/>
</dbReference>
<organism evidence="5 6">
    <name type="scientific">Halobacillus halophilus (strain ATCC 35676 / DSM 2266 / JCM 20832 / KCTC 3685 / LMG 17431 / NBRC 102448 / NCIMB 2269)</name>
    <name type="common">Sporosarcina halophila</name>
    <dbReference type="NCBI Taxonomy" id="866895"/>
    <lineage>
        <taxon>Bacteria</taxon>
        <taxon>Bacillati</taxon>
        <taxon>Bacillota</taxon>
        <taxon>Bacilli</taxon>
        <taxon>Bacillales</taxon>
        <taxon>Bacillaceae</taxon>
        <taxon>Halobacillus</taxon>
    </lineage>
</organism>
<accession>I0JR86</accession>
<name>I0JR86_HALH3</name>
<dbReference type="InterPro" id="IPR051011">
    <property type="entry name" value="Metal_resp_trans_reg"/>
</dbReference>
<dbReference type="InterPro" id="IPR036390">
    <property type="entry name" value="WH_DNA-bd_sf"/>
</dbReference>
<gene>
    <name evidence="5" type="ordered locus">HBHAL_4315</name>
</gene>
<proteinExistence type="predicted"/>
<evidence type="ECO:0000313" key="5">
    <source>
        <dbReference type="EMBL" id="CCG46656.1"/>
    </source>
</evidence>
<reference evidence="5 6" key="1">
    <citation type="journal article" date="2013" name="Environ. Microbiol.">
        <title>Chloride and organic osmolytes: a hybrid strategy to cope with elevated salinities by the moderately halophilic, chloride-dependent bacterium Halobacillus halophilus.</title>
        <authorList>
            <person name="Saum S.H."/>
            <person name="Pfeiffer F."/>
            <person name="Palm P."/>
            <person name="Rampp M."/>
            <person name="Schuster S.C."/>
            <person name="Muller V."/>
            <person name="Oesterhelt D."/>
        </authorList>
    </citation>
    <scope>NUCLEOTIDE SEQUENCE [LARGE SCALE GENOMIC DNA]</scope>
    <source>
        <strain evidence="6">ATCC 35676 / DSM 2266 / JCM 20832 / KCTC 3685 / LMG 17431 / NBRC 102448 / NCIMB 2269</strain>
    </source>
</reference>
<dbReference type="SUPFAM" id="SSF46785">
    <property type="entry name" value="Winged helix' DNA-binding domain"/>
    <property type="match status" value="1"/>
</dbReference>
<dbReference type="eggNOG" id="COG0640">
    <property type="taxonomic scope" value="Bacteria"/>
</dbReference>
<dbReference type="STRING" id="866895.HBHAL_4315"/>
<dbReference type="InterPro" id="IPR001845">
    <property type="entry name" value="HTH_ArsR_DNA-bd_dom"/>
</dbReference>
<dbReference type="PATRIC" id="fig|866895.3.peg.3352"/>
<keyword evidence="2" id="KW-0238">DNA-binding</keyword>
<evidence type="ECO:0000313" key="6">
    <source>
        <dbReference type="Proteomes" id="UP000007397"/>
    </source>
</evidence>
<keyword evidence="6" id="KW-1185">Reference proteome</keyword>
<dbReference type="PROSITE" id="PS50987">
    <property type="entry name" value="HTH_ARSR_2"/>
    <property type="match status" value="1"/>
</dbReference>
<keyword evidence="1" id="KW-0805">Transcription regulation</keyword>